<proteinExistence type="predicted"/>
<comment type="caution">
    <text evidence="3">The sequence shown here is derived from an EMBL/GenBank/DDBJ whole genome shotgun (WGS) entry which is preliminary data.</text>
</comment>
<evidence type="ECO:0000313" key="4">
    <source>
        <dbReference type="Proteomes" id="UP000708208"/>
    </source>
</evidence>
<dbReference type="OrthoDB" id="95964at2759"/>
<protein>
    <recommendedName>
        <fullName evidence="2">Integrase catalytic domain-containing protein</fullName>
    </recommendedName>
</protein>
<reference evidence="3" key="1">
    <citation type="submission" date="2021-06" db="EMBL/GenBank/DDBJ databases">
        <authorList>
            <person name="Hodson N. C."/>
            <person name="Mongue J. A."/>
            <person name="Jaron S. K."/>
        </authorList>
    </citation>
    <scope>NUCLEOTIDE SEQUENCE</scope>
</reference>
<feature type="region of interest" description="Disordered" evidence="1">
    <location>
        <begin position="100"/>
        <end position="129"/>
    </location>
</feature>
<keyword evidence="4" id="KW-1185">Reference proteome</keyword>
<feature type="domain" description="Integrase catalytic" evidence="2">
    <location>
        <begin position="6"/>
        <end position="129"/>
    </location>
</feature>
<organism evidence="3 4">
    <name type="scientific">Allacma fusca</name>
    <dbReference type="NCBI Taxonomy" id="39272"/>
    <lineage>
        <taxon>Eukaryota</taxon>
        <taxon>Metazoa</taxon>
        <taxon>Ecdysozoa</taxon>
        <taxon>Arthropoda</taxon>
        <taxon>Hexapoda</taxon>
        <taxon>Collembola</taxon>
        <taxon>Symphypleona</taxon>
        <taxon>Sminthuridae</taxon>
        <taxon>Allacma</taxon>
    </lineage>
</organism>
<feature type="compositionally biased region" description="Polar residues" evidence="1">
    <location>
        <begin position="119"/>
        <end position="129"/>
    </location>
</feature>
<dbReference type="PROSITE" id="PS50994">
    <property type="entry name" value="INTEGRASE"/>
    <property type="match status" value="1"/>
</dbReference>
<dbReference type="Proteomes" id="UP000708208">
    <property type="component" value="Unassembled WGS sequence"/>
</dbReference>
<evidence type="ECO:0000313" key="3">
    <source>
        <dbReference type="EMBL" id="CAG7786199.1"/>
    </source>
</evidence>
<sequence>MIRFSSPQNPLETITIDFAGPFPESPGGNTYFLITVDHLTRYVEVYPISAQNSSEAIRGILQSIASPNMDPESSLLVDIVDETMDPTSSALTPEEEEIVRNFSLSPPGSPVGEEDRGKSTTIGSTEMTP</sequence>
<evidence type="ECO:0000259" key="2">
    <source>
        <dbReference type="PROSITE" id="PS50994"/>
    </source>
</evidence>
<dbReference type="AlphaFoldDB" id="A0A8J2L2F4"/>
<accession>A0A8J2L2F4</accession>
<evidence type="ECO:0000256" key="1">
    <source>
        <dbReference type="SAM" id="MobiDB-lite"/>
    </source>
</evidence>
<gene>
    <name evidence="3" type="ORF">AFUS01_LOCUS24777</name>
</gene>
<dbReference type="EMBL" id="CAJVCH010312608">
    <property type="protein sequence ID" value="CAG7786199.1"/>
    <property type="molecule type" value="Genomic_DNA"/>
</dbReference>
<dbReference type="GO" id="GO:0015074">
    <property type="term" value="P:DNA integration"/>
    <property type="evidence" value="ECO:0007669"/>
    <property type="project" value="InterPro"/>
</dbReference>
<name>A0A8J2L2F4_9HEXA</name>
<dbReference type="InterPro" id="IPR001584">
    <property type="entry name" value="Integrase_cat-core"/>
</dbReference>